<dbReference type="Proteomes" id="UP000199062">
    <property type="component" value="Unassembled WGS sequence"/>
</dbReference>
<proteinExistence type="predicted"/>
<keyword evidence="1" id="KW-0812">Transmembrane</keyword>
<accession>A0A1I6L7V0</accession>
<dbReference type="STRING" id="767519.SAMN05216559_2188"/>
<keyword evidence="1" id="KW-0472">Membrane</keyword>
<feature type="transmembrane region" description="Helical" evidence="1">
    <location>
        <begin position="127"/>
        <end position="146"/>
    </location>
</feature>
<feature type="transmembrane region" description="Helical" evidence="1">
    <location>
        <begin position="52"/>
        <end position="73"/>
    </location>
</feature>
<name>A0A1I6L7V0_9EURY</name>
<dbReference type="GO" id="GO:0016020">
    <property type="term" value="C:membrane"/>
    <property type="evidence" value="ECO:0007669"/>
    <property type="project" value="InterPro"/>
</dbReference>
<sequence>MAETLHVAVRTLHVLGMVVLLGGAGTVWYVARRDDPGGGGDTASSLASGYEWAFWGALGVMVVTGVGNLGALGAPGPETRWGSILLVKLAVVAAFVLGSLVRTVAVARMDAWSDRAGVTNAPFYRRAYGATTVVLLALVVLAEVLAHG</sequence>
<dbReference type="InterPro" id="IPR008457">
    <property type="entry name" value="Cu-R_CopD_dom"/>
</dbReference>
<keyword evidence="1" id="KW-1133">Transmembrane helix</keyword>
<evidence type="ECO:0000256" key="1">
    <source>
        <dbReference type="SAM" id="Phobius"/>
    </source>
</evidence>
<evidence type="ECO:0000313" key="3">
    <source>
        <dbReference type="EMBL" id="SFR99320.1"/>
    </source>
</evidence>
<evidence type="ECO:0000313" key="4">
    <source>
        <dbReference type="Proteomes" id="UP000199062"/>
    </source>
</evidence>
<organism evidence="3 4">
    <name type="scientific">Halomicrobium zhouii</name>
    <dbReference type="NCBI Taxonomy" id="767519"/>
    <lineage>
        <taxon>Archaea</taxon>
        <taxon>Methanobacteriati</taxon>
        <taxon>Methanobacteriota</taxon>
        <taxon>Stenosarchaea group</taxon>
        <taxon>Halobacteria</taxon>
        <taxon>Halobacteriales</taxon>
        <taxon>Haloarculaceae</taxon>
        <taxon>Halomicrobium</taxon>
    </lineage>
</organism>
<protein>
    <submittedName>
        <fullName evidence="3">Copper resistance protein D</fullName>
    </submittedName>
</protein>
<dbReference type="EMBL" id="FOZK01000002">
    <property type="protein sequence ID" value="SFR99320.1"/>
    <property type="molecule type" value="Genomic_DNA"/>
</dbReference>
<evidence type="ECO:0000259" key="2">
    <source>
        <dbReference type="Pfam" id="PF05425"/>
    </source>
</evidence>
<dbReference type="AlphaFoldDB" id="A0A1I6L7V0"/>
<feature type="transmembrane region" description="Helical" evidence="1">
    <location>
        <begin position="85"/>
        <end position="107"/>
    </location>
</feature>
<dbReference type="OrthoDB" id="205725at2157"/>
<dbReference type="Pfam" id="PF05425">
    <property type="entry name" value="CopD"/>
    <property type="match status" value="1"/>
</dbReference>
<keyword evidence="4" id="KW-1185">Reference proteome</keyword>
<reference evidence="3 4" key="1">
    <citation type="submission" date="2016-10" db="EMBL/GenBank/DDBJ databases">
        <authorList>
            <person name="de Groot N.N."/>
        </authorList>
    </citation>
    <scope>NUCLEOTIDE SEQUENCE [LARGE SCALE GENOMIC DNA]</scope>
    <source>
        <strain evidence="3 4">CGMCC 1.10457</strain>
    </source>
</reference>
<dbReference type="RefSeq" id="WP_089816571.1">
    <property type="nucleotide sequence ID" value="NZ_FOZK01000002.1"/>
</dbReference>
<gene>
    <name evidence="3" type="ORF">SAMN05216559_2188</name>
</gene>
<feature type="transmembrane region" description="Helical" evidence="1">
    <location>
        <begin position="12"/>
        <end position="32"/>
    </location>
</feature>
<feature type="domain" description="Copper resistance protein D" evidence="2">
    <location>
        <begin position="48"/>
        <end position="145"/>
    </location>
</feature>